<proteinExistence type="predicted"/>
<dbReference type="AlphaFoldDB" id="C4YB02"/>
<dbReference type="Proteomes" id="UP000007703">
    <property type="component" value="Unassembled WGS sequence"/>
</dbReference>
<feature type="signal peptide" evidence="2">
    <location>
        <begin position="1"/>
        <end position="18"/>
    </location>
</feature>
<gene>
    <name evidence="3" type="ORF">CLUG_05467</name>
</gene>
<feature type="compositionally biased region" description="Basic residues" evidence="1">
    <location>
        <begin position="326"/>
        <end position="337"/>
    </location>
</feature>
<dbReference type="EMBL" id="CH408082">
    <property type="protein sequence ID" value="EEQ41340.1"/>
    <property type="molecule type" value="Genomic_DNA"/>
</dbReference>
<feature type="region of interest" description="Disordered" evidence="1">
    <location>
        <begin position="321"/>
        <end position="372"/>
    </location>
</feature>
<organism evidence="3 4">
    <name type="scientific">Clavispora lusitaniae (strain ATCC 42720)</name>
    <name type="common">Yeast</name>
    <name type="synonym">Candida lusitaniae</name>
    <dbReference type="NCBI Taxonomy" id="306902"/>
    <lineage>
        <taxon>Eukaryota</taxon>
        <taxon>Fungi</taxon>
        <taxon>Dikarya</taxon>
        <taxon>Ascomycota</taxon>
        <taxon>Saccharomycotina</taxon>
        <taxon>Pichiomycetes</taxon>
        <taxon>Metschnikowiaceae</taxon>
        <taxon>Clavispora</taxon>
    </lineage>
</organism>
<reference evidence="3 4" key="1">
    <citation type="journal article" date="2009" name="Nature">
        <title>Evolution of pathogenicity and sexual reproduction in eight Candida genomes.</title>
        <authorList>
            <person name="Butler G."/>
            <person name="Rasmussen M.D."/>
            <person name="Lin M.F."/>
            <person name="Santos M.A."/>
            <person name="Sakthikumar S."/>
            <person name="Munro C.A."/>
            <person name="Rheinbay E."/>
            <person name="Grabherr M."/>
            <person name="Forche A."/>
            <person name="Reedy J.L."/>
            <person name="Agrafioti I."/>
            <person name="Arnaud M.B."/>
            <person name="Bates S."/>
            <person name="Brown A.J."/>
            <person name="Brunke S."/>
            <person name="Costanzo M.C."/>
            <person name="Fitzpatrick D.A."/>
            <person name="de Groot P.W."/>
            <person name="Harris D."/>
            <person name="Hoyer L.L."/>
            <person name="Hube B."/>
            <person name="Klis F.M."/>
            <person name="Kodira C."/>
            <person name="Lennard N."/>
            <person name="Logue M.E."/>
            <person name="Martin R."/>
            <person name="Neiman A.M."/>
            <person name="Nikolaou E."/>
            <person name="Quail M.A."/>
            <person name="Quinn J."/>
            <person name="Santos M.C."/>
            <person name="Schmitzberger F.F."/>
            <person name="Sherlock G."/>
            <person name="Shah P."/>
            <person name="Silverstein K.A."/>
            <person name="Skrzypek M.S."/>
            <person name="Soll D."/>
            <person name="Staggs R."/>
            <person name="Stansfield I."/>
            <person name="Stumpf M.P."/>
            <person name="Sudbery P.E."/>
            <person name="Srikantha T."/>
            <person name="Zeng Q."/>
            <person name="Berman J."/>
            <person name="Berriman M."/>
            <person name="Heitman J."/>
            <person name="Gow N.A."/>
            <person name="Lorenz M.C."/>
            <person name="Birren B.W."/>
            <person name="Kellis M."/>
            <person name="Cuomo C.A."/>
        </authorList>
    </citation>
    <scope>NUCLEOTIDE SEQUENCE [LARGE SCALE GENOMIC DNA]</scope>
    <source>
        <strain evidence="3 4">ATCC 42720</strain>
    </source>
</reference>
<evidence type="ECO:0000313" key="4">
    <source>
        <dbReference type="Proteomes" id="UP000007703"/>
    </source>
</evidence>
<accession>C4YB02</accession>
<feature type="region of interest" description="Disordered" evidence="1">
    <location>
        <begin position="269"/>
        <end position="288"/>
    </location>
</feature>
<keyword evidence="2" id="KW-0732">Signal</keyword>
<feature type="compositionally biased region" description="Basic and acidic residues" evidence="1">
    <location>
        <begin position="338"/>
        <end position="347"/>
    </location>
</feature>
<evidence type="ECO:0000256" key="2">
    <source>
        <dbReference type="SAM" id="SignalP"/>
    </source>
</evidence>
<evidence type="ECO:0000313" key="3">
    <source>
        <dbReference type="EMBL" id="EEQ41340.1"/>
    </source>
</evidence>
<dbReference type="KEGG" id="clu:CLUG_05467"/>
<feature type="compositionally biased region" description="Basic and acidic residues" evidence="1">
    <location>
        <begin position="356"/>
        <end position="371"/>
    </location>
</feature>
<evidence type="ECO:0000256" key="1">
    <source>
        <dbReference type="SAM" id="MobiDB-lite"/>
    </source>
</evidence>
<dbReference type="InParanoid" id="C4YB02"/>
<dbReference type="HOGENOM" id="CLU_444803_0_0_1"/>
<dbReference type="VEuPathDB" id="FungiDB:CLUG_05467"/>
<sequence length="614" mass="68001">MNNLWLSVLQTVVVVRQAIFFLGKHIVSLHVKVSASVFGTQKNNDNHVGKNSANKNTHHFGVVKARLSVWKRDGKSFTNGGFNGRRCRRRQVTQSVRKSNNQGSVCWRRQLGQVDRNNTPGALDTCLQKESAGVDAWALCVCPWVNHGASKKTGQDNGQSSAHKSGKVAAHHSAENGAQVGHGIGHGRAVSSILQLRAQKRRVQILRAVGHEVETGHHEHTVDHHKPVSADGLFGVFGEAESGLFCLAVLFHLGLSRNKRICLGIHHSPDNEKHWRPRSKPENGSPAMQRVVCDGSVENNNQKIPKGVTFSENARQNASTCGWRIVHGRGQRKTKHTAHGDSKERPHAQKSLVGLDKTRSDSQHNQKRQVDDVGPFSAVAVTPVAENNGAHRTQHKHQGDAPRDVLHRLVERLGHGLCVQGNSEKVKGVPGPAHETHEKIVPVFQGHLVEIGKRVEDLLLRVSSQLLLGHEKRQDSRGKVLFDGPRGKLGRFHHMLVVLLHILGVNRGNDRMHVFGYSSVSDLSTETKSGPYLYPEQICLVVKVSMWYARHTYPATHGRVYAAASSYRRCSACPEKMPSKKIDTLIVWQGRIWQYCGDILCGVLFLSMVDVQMS</sequence>
<feature type="chain" id="PRO_5002944614" evidence="2">
    <location>
        <begin position="19"/>
        <end position="614"/>
    </location>
</feature>
<protein>
    <submittedName>
        <fullName evidence="3">Uncharacterized protein</fullName>
    </submittedName>
</protein>
<feature type="region of interest" description="Disordered" evidence="1">
    <location>
        <begin position="151"/>
        <end position="173"/>
    </location>
</feature>
<name>C4YB02_CLAL4</name>